<dbReference type="SUPFAM" id="SSF88874">
    <property type="entry name" value="Receptor-binding domain of short tail fibre protein gp12"/>
    <property type="match status" value="1"/>
</dbReference>
<dbReference type="InterPro" id="IPR037053">
    <property type="entry name" value="Phage_tail_collar_dom_sf"/>
</dbReference>
<dbReference type="OrthoDB" id="9810174at2"/>
<keyword evidence="4" id="KW-1185">Reference proteome</keyword>
<evidence type="ECO:0000313" key="3">
    <source>
        <dbReference type="EMBL" id="RQH43189.1"/>
    </source>
</evidence>
<evidence type="ECO:0000256" key="1">
    <source>
        <dbReference type="SAM" id="MobiDB-lite"/>
    </source>
</evidence>
<dbReference type="InterPro" id="IPR011083">
    <property type="entry name" value="Phage_tail_collar_dom"/>
</dbReference>
<feature type="compositionally biased region" description="Low complexity" evidence="1">
    <location>
        <begin position="1"/>
        <end position="11"/>
    </location>
</feature>
<proteinExistence type="predicted"/>
<dbReference type="AlphaFoldDB" id="A0A3N6QK24"/>
<accession>A0A3N6QK24</accession>
<gene>
    <name evidence="3" type="ORF">D5R40_13375</name>
</gene>
<dbReference type="Proteomes" id="UP000269154">
    <property type="component" value="Unassembled WGS sequence"/>
</dbReference>
<reference evidence="3 4" key="1">
    <citation type="journal article" date="2018" name="ACS Chem. Biol.">
        <title>Ketoreductase domain dysfunction expands chemodiversity: malyngamide biosynthesis in the cyanobacterium Okeania hirsuta.</title>
        <authorList>
            <person name="Moss N.A."/>
            <person name="Leao T."/>
            <person name="Rankin M."/>
            <person name="McCullough T.M."/>
            <person name="Qu P."/>
            <person name="Korobeynikov A."/>
            <person name="Smith J.L."/>
            <person name="Gerwick L."/>
            <person name="Gerwick W.H."/>
        </authorList>
    </citation>
    <scope>NUCLEOTIDE SEQUENCE [LARGE SCALE GENOMIC DNA]</scope>
    <source>
        <strain evidence="3 4">PAB10Feb10-1</strain>
    </source>
</reference>
<organism evidence="3 4">
    <name type="scientific">Okeania hirsuta</name>
    <dbReference type="NCBI Taxonomy" id="1458930"/>
    <lineage>
        <taxon>Bacteria</taxon>
        <taxon>Bacillati</taxon>
        <taxon>Cyanobacteriota</taxon>
        <taxon>Cyanophyceae</taxon>
        <taxon>Oscillatoriophycideae</taxon>
        <taxon>Oscillatoriales</taxon>
        <taxon>Microcoleaceae</taxon>
        <taxon>Okeania</taxon>
    </lineage>
</organism>
<dbReference type="EMBL" id="RCBY01000065">
    <property type="protein sequence ID" value="RQH43189.1"/>
    <property type="molecule type" value="Genomic_DNA"/>
</dbReference>
<sequence length="220" mass="21876">MPGTPGLDGAPGPVGPVGPVGPAGAPGLPGLSAQVGPPLAYIIATEDAPAGFFPGEVVLFAGTAAPPGFLSLEGQLLPIAGNESLFRVLGTLYGGDGVTNFALPNLVGVSPVGRPTSVEAVPAAGGPTLLVDLGNGNIVPANTVFGDVVTNTGDTVGLTDLPTNDVTLLQQLQALQLEALRVNDMIQNEELSTGESIPFAGEAPEETPAEAPSIFVPVTN</sequence>
<dbReference type="Gene3D" id="3.90.1340.10">
    <property type="entry name" value="Phage tail collar domain"/>
    <property type="match status" value="1"/>
</dbReference>
<feature type="region of interest" description="Disordered" evidence="1">
    <location>
        <begin position="1"/>
        <end position="21"/>
    </location>
</feature>
<evidence type="ECO:0000313" key="4">
    <source>
        <dbReference type="Proteomes" id="UP000269154"/>
    </source>
</evidence>
<feature type="region of interest" description="Disordered" evidence="1">
    <location>
        <begin position="198"/>
        <end position="220"/>
    </location>
</feature>
<comment type="caution">
    <text evidence="3">The sequence shown here is derived from an EMBL/GenBank/DDBJ whole genome shotgun (WGS) entry which is preliminary data.</text>
</comment>
<protein>
    <recommendedName>
        <fullName evidence="2">Phage tail collar domain-containing protein</fullName>
    </recommendedName>
</protein>
<evidence type="ECO:0000259" key="2">
    <source>
        <dbReference type="Pfam" id="PF07484"/>
    </source>
</evidence>
<name>A0A3N6QK24_9CYAN</name>
<feature type="domain" description="Phage tail collar" evidence="2">
    <location>
        <begin position="55"/>
        <end position="109"/>
    </location>
</feature>
<dbReference type="Pfam" id="PF07484">
    <property type="entry name" value="Collar"/>
    <property type="match status" value="1"/>
</dbReference>